<evidence type="ECO:0000313" key="11">
    <source>
        <dbReference type="EMBL" id="TET12765.1"/>
    </source>
</evidence>
<dbReference type="GO" id="GO:0022627">
    <property type="term" value="C:cytosolic small ribosomal subunit"/>
    <property type="evidence" value="ECO:0007669"/>
    <property type="project" value="TreeGrafter"/>
</dbReference>
<keyword evidence="2 8" id="KW-0699">rRNA-binding</keyword>
<comment type="subunit">
    <text evidence="8">Part of the 30S ribosomal subunit. Forms a tight complex with proteins S10 and S14.</text>
</comment>
<dbReference type="CDD" id="cd02412">
    <property type="entry name" value="KH-II_30S_S3"/>
    <property type="match status" value="1"/>
</dbReference>
<dbReference type="InterPro" id="IPR009019">
    <property type="entry name" value="KH_sf_prok-type"/>
</dbReference>
<organism evidence="11 12">
    <name type="scientific">Aerophobetes bacterium</name>
    <dbReference type="NCBI Taxonomy" id="2030807"/>
    <lineage>
        <taxon>Bacteria</taxon>
        <taxon>Candidatus Aerophobota</taxon>
    </lineage>
</organism>
<dbReference type="InterPro" id="IPR057258">
    <property type="entry name" value="Ribosomal_uS3"/>
</dbReference>
<dbReference type="SMART" id="SM00322">
    <property type="entry name" value="KH"/>
    <property type="match status" value="1"/>
</dbReference>
<dbReference type="InterPro" id="IPR015946">
    <property type="entry name" value="KH_dom-like_a/b"/>
</dbReference>
<keyword evidence="3 8" id="KW-0694">RNA-binding</keyword>
<dbReference type="PROSITE" id="PS50823">
    <property type="entry name" value="KH_TYPE_2"/>
    <property type="match status" value="1"/>
</dbReference>
<evidence type="ECO:0000259" key="10">
    <source>
        <dbReference type="PROSITE" id="PS50823"/>
    </source>
</evidence>
<gene>
    <name evidence="8 11" type="primary">rpsC</name>
    <name evidence="11" type="ORF">E3J84_01035</name>
</gene>
<dbReference type="PROSITE" id="PS00548">
    <property type="entry name" value="RIBOSOMAL_S3"/>
    <property type="match status" value="1"/>
</dbReference>
<dbReference type="Proteomes" id="UP000316360">
    <property type="component" value="Unassembled WGS sequence"/>
</dbReference>
<dbReference type="Gene3D" id="3.30.300.20">
    <property type="match status" value="1"/>
</dbReference>
<evidence type="ECO:0000256" key="4">
    <source>
        <dbReference type="ARBA" id="ARBA00022980"/>
    </source>
</evidence>
<evidence type="ECO:0000256" key="7">
    <source>
        <dbReference type="ARBA" id="ARBA00035257"/>
    </source>
</evidence>
<dbReference type="EMBL" id="SOKJ01000052">
    <property type="protein sequence ID" value="TET12765.1"/>
    <property type="molecule type" value="Genomic_DNA"/>
</dbReference>
<dbReference type="SUPFAM" id="SSF54814">
    <property type="entry name" value="Prokaryotic type KH domain (KH-domain type II)"/>
    <property type="match status" value="1"/>
</dbReference>
<dbReference type="PANTHER" id="PTHR11760:SF19">
    <property type="entry name" value="SMALL RIBOSOMAL SUBUNIT PROTEIN US3C"/>
    <property type="match status" value="1"/>
</dbReference>
<dbReference type="GO" id="GO:0006412">
    <property type="term" value="P:translation"/>
    <property type="evidence" value="ECO:0007669"/>
    <property type="project" value="UniProtKB-UniRule"/>
</dbReference>
<dbReference type="InterPro" id="IPR036419">
    <property type="entry name" value="Ribosomal_S3_C_sf"/>
</dbReference>
<dbReference type="InterPro" id="IPR018280">
    <property type="entry name" value="Ribosomal_uS3_CS"/>
</dbReference>
<keyword evidence="4 8" id="KW-0689">Ribosomal protein</keyword>
<evidence type="ECO:0000256" key="8">
    <source>
        <dbReference type="HAMAP-Rule" id="MF_01309"/>
    </source>
</evidence>
<comment type="similarity">
    <text evidence="1 8 9">Belongs to the universal ribosomal protein uS3 family.</text>
</comment>
<dbReference type="Pfam" id="PF00189">
    <property type="entry name" value="Ribosomal_S3_C"/>
    <property type="match status" value="1"/>
</dbReference>
<dbReference type="Gene3D" id="3.30.1140.32">
    <property type="entry name" value="Ribosomal protein S3, C-terminal domain"/>
    <property type="match status" value="1"/>
</dbReference>
<dbReference type="Pfam" id="PF07650">
    <property type="entry name" value="KH_2"/>
    <property type="match status" value="1"/>
</dbReference>
<dbReference type="InterPro" id="IPR004044">
    <property type="entry name" value="KH_dom_type_2"/>
</dbReference>
<name>A0A523S3Z0_UNCAE</name>
<keyword evidence="5 8" id="KW-0687">Ribonucleoprotein</keyword>
<dbReference type="NCBIfam" id="TIGR01009">
    <property type="entry name" value="rpsC_bact"/>
    <property type="match status" value="1"/>
</dbReference>
<evidence type="ECO:0000256" key="5">
    <source>
        <dbReference type="ARBA" id="ARBA00023274"/>
    </source>
</evidence>
<dbReference type="InterPro" id="IPR004087">
    <property type="entry name" value="KH_dom"/>
</dbReference>
<evidence type="ECO:0000256" key="1">
    <source>
        <dbReference type="ARBA" id="ARBA00010761"/>
    </source>
</evidence>
<accession>A0A523S3Z0</accession>
<feature type="domain" description="KH type-2" evidence="10">
    <location>
        <begin position="38"/>
        <end position="107"/>
    </location>
</feature>
<dbReference type="FunFam" id="3.30.300.20:FF:000001">
    <property type="entry name" value="30S ribosomal protein S3"/>
    <property type="match status" value="1"/>
</dbReference>
<comment type="caution">
    <text evidence="11">The sequence shown here is derived from an EMBL/GenBank/DDBJ whole genome shotgun (WGS) entry which is preliminary data.</text>
</comment>
<dbReference type="GO" id="GO:0003729">
    <property type="term" value="F:mRNA binding"/>
    <property type="evidence" value="ECO:0007669"/>
    <property type="project" value="UniProtKB-UniRule"/>
</dbReference>
<dbReference type="SUPFAM" id="SSF54821">
    <property type="entry name" value="Ribosomal protein S3 C-terminal domain"/>
    <property type="match status" value="1"/>
</dbReference>
<comment type="function">
    <text evidence="6 8">Binds the lower part of the 30S subunit head. Binds mRNA in the 70S ribosome, positioning it for translation.</text>
</comment>
<evidence type="ECO:0000256" key="9">
    <source>
        <dbReference type="RuleBase" id="RU003624"/>
    </source>
</evidence>
<dbReference type="GO" id="GO:0019843">
    <property type="term" value="F:rRNA binding"/>
    <property type="evidence" value="ECO:0007669"/>
    <property type="project" value="UniProtKB-UniRule"/>
</dbReference>
<reference evidence="11 12" key="1">
    <citation type="submission" date="2019-03" db="EMBL/GenBank/DDBJ databases">
        <title>Metabolic potential of uncultured bacteria and archaea associated with petroleum seepage in deep-sea sediments.</title>
        <authorList>
            <person name="Dong X."/>
            <person name="Hubert C."/>
        </authorList>
    </citation>
    <scope>NUCLEOTIDE SEQUENCE [LARGE SCALE GENOMIC DNA]</scope>
    <source>
        <strain evidence="11">E44_bin7</strain>
    </source>
</reference>
<dbReference type="InterPro" id="IPR005704">
    <property type="entry name" value="Ribosomal_uS3_bac-typ"/>
</dbReference>
<protein>
    <recommendedName>
        <fullName evidence="7 8">Small ribosomal subunit protein uS3</fullName>
    </recommendedName>
</protein>
<evidence type="ECO:0000256" key="2">
    <source>
        <dbReference type="ARBA" id="ARBA00022730"/>
    </source>
</evidence>
<proteinExistence type="inferred from homology"/>
<evidence type="ECO:0000256" key="6">
    <source>
        <dbReference type="ARBA" id="ARBA00024998"/>
    </source>
</evidence>
<dbReference type="AlphaFoldDB" id="A0A523S3Z0"/>
<evidence type="ECO:0000313" key="12">
    <source>
        <dbReference type="Proteomes" id="UP000316360"/>
    </source>
</evidence>
<dbReference type="PANTHER" id="PTHR11760">
    <property type="entry name" value="30S/40S RIBOSOMAL PROTEIN S3"/>
    <property type="match status" value="1"/>
</dbReference>
<evidence type="ECO:0000256" key="3">
    <source>
        <dbReference type="ARBA" id="ARBA00022884"/>
    </source>
</evidence>
<dbReference type="InterPro" id="IPR001351">
    <property type="entry name" value="Ribosomal_uS3_C"/>
</dbReference>
<dbReference type="GO" id="GO:0003735">
    <property type="term" value="F:structural constituent of ribosome"/>
    <property type="evidence" value="ECO:0007669"/>
    <property type="project" value="InterPro"/>
</dbReference>
<dbReference type="HAMAP" id="MF_01309_B">
    <property type="entry name" value="Ribosomal_uS3_B"/>
    <property type="match status" value="1"/>
</dbReference>
<sequence length="225" mass="25679">MGQKVNPLGLRIGIIRGWLSRWYEEKDYAQCLHEDLKIRRFLKEKFEKANISKILIERAVNKVRINIFAARPGIIIGRKGETVEKTKEGLEKLIRGVSIFLNVQEVTRPELDAQLVAENIAFQLERRTSAKRAMREAISRTMEFGAQGIRIACKGRIAGAEIARKEWMKEGRIPLHTLRADIDYGVATAHTTYGCIGIKVWIYKGEILPTLSEEKFKNETPAEES</sequence>